<organism evidence="2 3">
    <name type="scientific">Rhodococcus wratislaviensis</name>
    <name type="common">Tsukamurella wratislaviensis</name>
    <dbReference type="NCBI Taxonomy" id="44752"/>
    <lineage>
        <taxon>Bacteria</taxon>
        <taxon>Bacillati</taxon>
        <taxon>Actinomycetota</taxon>
        <taxon>Actinomycetes</taxon>
        <taxon>Mycobacteriales</taxon>
        <taxon>Nocardiaceae</taxon>
        <taxon>Rhodococcus</taxon>
    </lineage>
</organism>
<keyword evidence="3" id="KW-1185">Reference proteome</keyword>
<dbReference type="Proteomes" id="UP000287519">
    <property type="component" value="Unassembled WGS sequence"/>
</dbReference>
<protein>
    <submittedName>
        <fullName evidence="2">Uncharacterized protein</fullName>
    </submittedName>
</protein>
<dbReference type="EMBL" id="BHYM01000021">
    <property type="protein sequence ID" value="GCE38756.1"/>
    <property type="molecule type" value="Genomic_DNA"/>
</dbReference>
<dbReference type="AlphaFoldDB" id="A0A402C583"/>
<sequence>MPALNRRISTKRDPHMADVAYVALVLGGFACCALVLRALQTGRVK</sequence>
<accession>A0A402C583</accession>
<keyword evidence="1" id="KW-1133">Transmembrane helix</keyword>
<dbReference type="PROSITE" id="PS51257">
    <property type="entry name" value="PROKAR_LIPOPROTEIN"/>
    <property type="match status" value="1"/>
</dbReference>
<evidence type="ECO:0000313" key="2">
    <source>
        <dbReference type="EMBL" id="GCE38756.1"/>
    </source>
</evidence>
<proteinExistence type="predicted"/>
<reference evidence="2 3" key="1">
    <citation type="submission" date="2018-11" db="EMBL/GenBank/DDBJ databases">
        <title>Microbial catabolism of amino acid.</title>
        <authorList>
            <person name="Hibi M."/>
            <person name="Ogawa J."/>
        </authorList>
    </citation>
    <scope>NUCLEOTIDE SEQUENCE [LARGE SCALE GENOMIC DNA]</scope>
    <source>
        <strain evidence="2 3">C31-06</strain>
    </source>
</reference>
<comment type="caution">
    <text evidence="2">The sequence shown here is derived from an EMBL/GenBank/DDBJ whole genome shotgun (WGS) entry which is preliminary data.</text>
</comment>
<keyword evidence="1" id="KW-0812">Transmembrane</keyword>
<evidence type="ECO:0000256" key="1">
    <source>
        <dbReference type="SAM" id="Phobius"/>
    </source>
</evidence>
<name>A0A402C583_RHOWR</name>
<feature type="transmembrane region" description="Helical" evidence="1">
    <location>
        <begin position="20"/>
        <end position="39"/>
    </location>
</feature>
<evidence type="ECO:0000313" key="3">
    <source>
        <dbReference type="Proteomes" id="UP000287519"/>
    </source>
</evidence>
<gene>
    <name evidence="2" type="ORF">Rhow_002280</name>
</gene>
<keyword evidence="1" id="KW-0472">Membrane</keyword>